<dbReference type="EMBL" id="CM056812">
    <property type="protein sequence ID" value="KAJ8617900.1"/>
    <property type="molecule type" value="Genomic_DNA"/>
</dbReference>
<accession>A0ACC2K9Y1</accession>
<gene>
    <name evidence="1" type="ORF">MRB53_014086</name>
</gene>
<comment type="caution">
    <text evidence="1">The sequence shown here is derived from an EMBL/GenBank/DDBJ whole genome shotgun (WGS) entry which is preliminary data.</text>
</comment>
<reference evidence="1 2" key="1">
    <citation type="journal article" date="2022" name="Hortic Res">
        <title>A haplotype resolved chromosomal level avocado genome allows analysis of novel avocado genes.</title>
        <authorList>
            <person name="Nath O."/>
            <person name="Fletcher S.J."/>
            <person name="Hayward A."/>
            <person name="Shaw L.M."/>
            <person name="Masouleh A.K."/>
            <person name="Furtado A."/>
            <person name="Henry R.J."/>
            <person name="Mitter N."/>
        </authorList>
    </citation>
    <scope>NUCLEOTIDE SEQUENCE [LARGE SCALE GENOMIC DNA]</scope>
    <source>
        <strain evidence="2">cv. Hass</strain>
    </source>
</reference>
<protein>
    <submittedName>
        <fullName evidence="1">Uncharacterized protein</fullName>
    </submittedName>
</protein>
<evidence type="ECO:0000313" key="2">
    <source>
        <dbReference type="Proteomes" id="UP001234297"/>
    </source>
</evidence>
<dbReference type="Proteomes" id="UP001234297">
    <property type="component" value="Chromosome 4"/>
</dbReference>
<evidence type="ECO:0000313" key="1">
    <source>
        <dbReference type="EMBL" id="KAJ8617900.1"/>
    </source>
</evidence>
<keyword evidence="2" id="KW-1185">Reference proteome</keyword>
<name>A0ACC2K9Y1_PERAE</name>
<organism evidence="1 2">
    <name type="scientific">Persea americana</name>
    <name type="common">Avocado</name>
    <dbReference type="NCBI Taxonomy" id="3435"/>
    <lineage>
        <taxon>Eukaryota</taxon>
        <taxon>Viridiplantae</taxon>
        <taxon>Streptophyta</taxon>
        <taxon>Embryophyta</taxon>
        <taxon>Tracheophyta</taxon>
        <taxon>Spermatophyta</taxon>
        <taxon>Magnoliopsida</taxon>
        <taxon>Magnoliidae</taxon>
        <taxon>Laurales</taxon>
        <taxon>Lauraceae</taxon>
        <taxon>Persea</taxon>
    </lineage>
</organism>
<proteinExistence type="predicted"/>
<sequence length="75" mass="8276">MQMRERRGRGRAAKEAPSPSGDCLVDCGAAVRNEDRGGLLLVGSGEWGETARGSPDFWSQSREERKKILFLMLVP</sequence>